<dbReference type="SUPFAM" id="SSF88946">
    <property type="entry name" value="Sigma2 domain of RNA polymerase sigma factors"/>
    <property type="match status" value="1"/>
</dbReference>
<organism evidence="1 2">
    <name type="scientific">Terriglobus roseus</name>
    <dbReference type="NCBI Taxonomy" id="392734"/>
    <lineage>
        <taxon>Bacteria</taxon>
        <taxon>Pseudomonadati</taxon>
        <taxon>Acidobacteriota</taxon>
        <taxon>Terriglobia</taxon>
        <taxon>Terriglobales</taxon>
        <taxon>Acidobacteriaceae</taxon>
        <taxon>Terriglobus</taxon>
    </lineage>
</organism>
<dbReference type="GO" id="GO:0000428">
    <property type="term" value="C:DNA-directed RNA polymerase complex"/>
    <property type="evidence" value="ECO:0007669"/>
    <property type="project" value="UniProtKB-KW"/>
</dbReference>
<dbReference type="GO" id="GO:0006352">
    <property type="term" value="P:DNA-templated transcription initiation"/>
    <property type="evidence" value="ECO:0007669"/>
    <property type="project" value="InterPro"/>
</dbReference>
<dbReference type="AlphaFoldDB" id="A0A1H4J3H5"/>
<keyword evidence="1" id="KW-0240">DNA-directed RNA polymerase</keyword>
<evidence type="ECO:0000313" key="2">
    <source>
        <dbReference type="Proteomes" id="UP000182409"/>
    </source>
</evidence>
<dbReference type="EMBL" id="FNSD01000001">
    <property type="protein sequence ID" value="SEB40889.1"/>
    <property type="molecule type" value="Genomic_DNA"/>
</dbReference>
<proteinExistence type="predicted"/>
<reference evidence="1 2" key="1">
    <citation type="submission" date="2016-10" db="EMBL/GenBank/DDBJ databases">
        <authorList>
            <person name="de Groot N.N."/>
        </authorList>
    </citation>
    <scope>NUCLEOTIDE SEQUENCE [LARGE SCALE GENOMIC DNA]</scope>
    <source>
        <strain evidence="1 2">AB35.6</strain>
    </source>
</reference>
<dbReference type="RefSeq" id="WP_074652061.1">
    <property type="nucleotide sequence ID" value="NZ_FNSD01000001.1"/>
</dbReference>
<name>A0A1H4J3H5_9BACT</name>
<dbReference type="GO" id="GO:0003700">
    <property type="term" value="F:DNA-binding transcription factor activity"/>
    <property type="evidence" value="ECO:0007669"/>
    <property type="project" value="InterPro"/>
</dbReference>
<dbReference type="Gene3D" id="1.10.1740.10">
    <property type="match status" value="1"/>
</dbReference>
<accession>A0A1H4J3H5</accession>
<sequence>MANTLDGLYEIWLKDQTDITLTALLEAVRTRARQSSNDRPNDSEDIAQNVSLIVWQHLQDFRQYTFDSFERWHSVIVKNERKKRFADKLHVSSECIPERAAEDHSYIDISDLPDDMKEVAVSMLAGHSLKETAQRFSLKEGTLRQRLLAYRKALTK</sequence>
<protein>
    <submittedName>
        <fullName evidence="1">DNA-directed RNA polymerase specialized sigma subunit, sigma24 family</fullName>
    </submittedName>
</protein>
<keyword evidence="1" id="KW-0804">Transcription</keyword>
<dbReference type="InterPro" id="IPR013325">
    <property type="entry name" value="RNA_pol_sigma_r2"/>
</dbReference>
<dbReference type="OrthoDB" id="9780326at2"/>
<gene>
    <name evidence="1" type="ORF">SAMN05443244_0339</name>
</gene>
<dbReference type="Proteomes" id="UP000182409">
    <property type="component" value="Unassembled WGS sequence"/>
</dbReference>
<evidence type="ECO:0000313" key="1">
    <source>
        <dbReference type="EMBL" id="SEB40889.1"/>
    </source>
</evidence>